<dbReference type="InterPro" id="IPR036610">
    <property type="entry name" value="PEBP-like_sf"/>
</dbReference>
<evidence type="ECO:0000313" key="4">
    <source>
        <dbReference type="EMBL" id="CAB4937411.1"/>
    </source>
</evidence>
<evidence type="ECO:0000313" key="2">
    <source>
        <dbReference type="EMBL" id="CAB4700887.1"/>
    </source>
</evidence>
<dbReference type="PROSITE" id="PS51257">
    <property type="entry name" value="PROKAR_LIPOPROTEIN"/>
    <property type="match status" value="1"/>
</dbReference>
<dbReference type="NCBIfam" id="TIGR00481">
    <property type="entry name" value="YbhB/YbcL family Raf kinase inhibitor-like protein"/>
    <property type="match status" value="1"/>
</dbReference>
<dbReference type="PANTHER" id="PTHR30289">
    <property type="entry name" value="UNCHARACTERIZED PROTEIN YBCL-RELATED"/>
    <property type="match status" value="1"/>
</dbReference>
<dbReference type="AlphaFoldDB" id="A0A6J6PPZ7"/>
<name>A0A6J6PPZ7_9ZZZZ</name>
<dbReference type="EMBL" id="CAESGF010000008">
    <property type="protein sequence ID" value="CAB4363885.1"/>
    <property type="molecule type" value="Genomic_DNA"/>
</dbReference>
<gene>
    <name evidence="2" type="ORF">UFOPK2656_00051</name>
    <name evidence="3" type="ORF">UFOPK3267_00656</name>
    <name evidence="4" type="ORF">UFOPK3651_01901</name>
    <name evidence="1" type="ORF">UFOPK4189_01655</name>
</gene>
<dbReference type="EMBL" id="CAFBMT010000010">
    <property type="protein sequence ID" value="CAB4937411.1"/>
    <property type="molecule type" value="Genomic_DNA"/>
</dbReference>
<sequence>MRRAVLLTSVCLVILIAGGCRHDGRALRPAGPGQQSSISTLAAPSVTDGIGEPSTTGLPLPAGLTVTAPWRDGAAIDPRYTCDGTNLAPALSWSTAPAGTVEIAITLTDVDAPEFVHWAIAGLSPSSTSIAENTVPIGAYEGTNGNGVAGYTGPCPPAGETHNYLITVYYLGQPSGSSDGAAGLDLIDAIQSAELDEGSVTGSFSRA</sequence>
<organism evidence="2">
    <name type="scientific">freshwater metagenome</name>
    <dbReference type="NCBI Taxonomy" id="449393"/>
    <lineage>
        <taxon>unclassified sequences</taxon>
        <taxon>metagenomes</taxon>
        <taxon>ecological metagenomes</taxon>
    </lineage>
</organism>
<dbReference type="InterPro" id="IPR008914">
    <property type="entry name" value="PEBP"/>
</dbReference>
<dbReference type="InterPro" id="IPR005247">
    <property type="entry name" value="YbhB_YbcL/LppC-like"/>
</dbReference>
<proteinExistence type="predicted"/>
<evidence type="ECO:0000313" key="3">
    <source>
        <dbReference type="EMBL" id="CAB4848196.1"/>
    </source>
</evidence>
<dbReference type="Gene3D" id="3.90.280.10">
    <property type="entry name" value="PEBP-like"/>
    <property type="match status" value="1"/>
</dbReference>
<accession>A0A6J6PPZ7</accession>
<reference evidence="2" key="1">
    <citation type="submission" date="2020-05" db="EMBL/GenBank/DDBJ databases">
        <authorList>
            <person name="Chiriac C."/>
            <person name="Salcher M."/>
            <person name="Ghai R."/>
            <person name="Kavagutti S V."/>
        </authorList>
    </citation>
    <scope>NUCLEOTIDE SEQUENCE</scope>
</reference>
<dbReference type="Pfam" id="PF01161">
    <property type="entry name" value="PBP"/>
    <property type="match status" value="1"/>
</dbReference>
<evidence type="ECO:0000313" key="1">
    <source>
        <dbReference type="EMBL" id="CAB4363885.1"/>
    </source>
</evidence>
<dbReference type="CDD" id="cd00865">
    <property type="entry name" value="PEBP_bact_arch"/>
    <property type="match status" value="1"/>
</dbReference>
<protein>
    <submittedName>
        <fullName evidence="2">Unannotated protein</fullName>
    </submittedName>
</protein>
<dbReference type="EMBL" id="CAFBIY010000024">
    <property type="protein sequence ID" value="CAB4848196.1"/>
    <property type="molecule type" value="Genomic_DNA"/>
</dbReference>
<dbReference type="EMBL" id="CAEZYF010000001">
    <property type="protein sequence ID" value="CAB4700887.1"/>
    <property type="molecule type" value="Genomic_DNA"/>
</dbReference>
<dbReference type="PANTHER" id="PTHR30289:SF1">
    <property type="entry name" value="PEBP (PHOSPHATIDYLETHANOLAMINE-BINDING PROTEIN) FAMILY PROTEIN"/>
    <property type="match status" value="1"/>
</dbReference>
<dbReference type="SUPFAM" id="SSF49777">
    <property type="entry name" value="PEBP-like"/>
    <property type="match status" value="1"/>
</dbReference>